<sequence>MGLVNTWMKDLGLIKLLLEVVWLGQWG</sequence>
<reference evidence="1" key="2">
    <citation type="journal article" date="2015" name="Fish Shellfish Immunol.">
        <title>Early steps in the European eel (Anguilla anguilla)-Vibrio vulnificus interaction in the gills: Role of the RtxA13 toxin.</title>
        <authorList>
            <person name="Callol A."/>
            <person name="Pajuelo D."/>
            <person name="Ebbesson L."/>
            <person name="Teles M."/>
            <person name="MacKenzie S."/>
            <person name="Amaro C."/>
        </authorList>
    </citation>
    <scope>NUCLEOTIDE SEQUENCE</scope>
</reference>
<name>A0A0E9W8U2_ANGAN</name>
<organism evidence="1">
    <name type="scientific">Anguilla anguilla</name>
    <name type="common">European freshwater eel</name>
    <name type="synonym">Muraena anguilla</name>
    <dbReference type="NCBI Taxonomy" id="7936"/>
    <lineage>
        <taxon>Eukaryota</taxon>
        <taxon>Metazoa</taxon>
        <taxon>Chordata</taxon>
        <taxon>Craniata</taxon>
        <taxon>Vertebrata</taxon>
        <taxon>Euteleostomi</taxon>
        <taxon>Actinopterygii</taxon>
        <taxon>Neopterygii</taxon>
        <taxon>Teleostei</taxon>
        <taxon>Anguilliformes</taxon>
        <taxon>Anguillidae</taxon>
        <taxon>Anguilla</taxon>
    </lineage>
</organism>
<evidence type="ECO:0000313" key="1">
    <source>
        <dbReference type="EMBL" id="JAH86005.1"/>
    </source>
</evidence>
<proteinExistence type="predicted"/>
<dbReference type="AlphaFoldDB" id="A0A0E9W8U2"/>
<accession>A0A0E9W8U2</accession>
<protein>
    <submittedName>
        <fullName evidence="1">Uncharacterized protein</fullName>
    </submittedName>
</protein>
<dbReference type="EMBL" id="GBXM01022572">
    <property type="protein sequence ID" value="JAH86005.1"/>
    <property type="molecule type" value="Transcribed_RNA"/>
</dbReference>
<reference evidence="1" key="1">
    <citation type="submission" date="2014-11" db="EMBL/GenBank/DDBJ databases">
        <authorList>
            <person name="Amaro Gonzalez C."/>
        </authorList>
    </citation>
    <scope>NUCLEOTIDE SEQUENCE</scope>
</reference>